<evidence type="ECO:0000256" key="6">
    <source>
        <dbReference type="SAM" id="Phobius"/>
    </source>
</evidence>
<feature type="signal peptide" evidence="7">
    <location>
        <begin position="1"/>
        <end position="33"/>
    </location>
</feature>
<keyword evidence="10" id="KW-1185">Reference proteome</keyword>
<dbReference type="InterPro" id="IPR050541">
    <property type="entry name" value="LRR_TM_domain-containing"/>
</dbReference>
<feature type="chain" id="PRO_5035796899" description="Fibronectin type-III domain-containing protein" evidence="7">
    <location>
        <begin position="34"/>
        <end position="882"/>
    </location>
</feature>
<dbReference type="OrthoDB" id="6287021at2759"/>
<dbReference type="GO" id="GO:0005886">
    <property type="term" value="C:plasma membrane"/>
    <property type="evidence" value="ECO:0007669"/>
    <property type="project" value="TreeGrafter"/>
</dbReference>
<evidence type="ECO:0000256" key="2">
    <source>
        <dbReference type="ARBA" id="ARBA00022729"/>
    </source>
</evidence>
<dbReference type="InterPro" id="IPR036116">
    <property type="entry name" value="FN3_sf"/>
</dbReference>
<keyword evidence="1" id="KW-0433">Leucine-rich repeat</keyword>
<dbReference type="Pfam" id="PF00041">
    <property type="entry name" value="fn3"/>
    <property type="match status" value="1"/>
</dbReference>
<keyword evidence="6" id="KW-0472">Membrane</keyword>
<evidence type="ECO:0000256" key="4">
    <source>
        <dbReference type="ARBA" id="ARBA00023157"/>
    </source>
</evidence>
<dbReference type="SMART" id="SM00082">
    <property type="entry name" value="LRRCT"/>
    <property type="match status" value="1"/>
</dbReference>
<evidence type="ECO:0000259" key="8">
    <source>
        <dbReference type="PROSITE" id="PS50853"/>
    </source>
</evidence>
<dbReference type="InterPro" id="IPR003591">
    <property type="entry name" value="Leu-rich_rpt_typical-subtyp"/>
</dbReference>
<dbReference type="CDD" id="cd12087">
    <property type="entry name" value="TM_EGFR-like"/>
    <property type="match status" value="1"/>
</dbReference>
<evidence type="ECO:0000313" key="10">
    <source>
        <dbReference type="Proteomes" id="UP000749559"/>
    </source>
</evidence>
<feature type="region of interest" description="Disordered" evidence="5">
    <location>
        <begin position="756"/>
        <end position="775"/>
    </location>
</feature>
<dbReference type="EMBL" id="CAIIXF020000008">
    <property type="protein sequence ID" value="CAH1792672.1"/>
    <property type="molecule type" value="Genomic_DNA"/>
</dbReference>
<dbReference type="CDD" id="cd00063">
    <property type="entry name" value="FN3"/>
    <property type="match status" value="1"/>
</dbReference>
<dbReference type="SUPFAM" id="SSF52058">
    <property type="entry name" value="L domain-like"/>
    <property type="match status" value="2"/>
</dbReference>
<comment type="caution">
    <text evidence="9">The sequence shown here is derived from an EMBL/GenBank/DDBJ whole genome shotgun (WGS) entry which is preliminary data.</text>
</comment>
<protein>
    <recommendedName>
        <fullName evidence="8">Fibronectin type-III domain-containing protein</fullName>
    </recommendedName>
</protein>
<keyword evidence="3" id="KW-0677">Repeat</keyword>
<dbReference type="InterPro" id="IPR003961">
    <property type="entry name" value="FN3_dom"/>
</dbReference>
<dbReference type="Proteomes" id="UP000749559">
    <property type="component" value="Unassembled WGS sequence"/>
</dbReference>
<keyword evidence="2 7" id="KW-0732">Signal</keyword>
<dbReference type="Pfam" id="PF13306">
    <property type="entry name" value="LRR_5"/>
    <property type="match status" value="1"/>
</dbReference>
<sequence>MKTLRRLQNTLPNMDTLLYMTLGLFIMAPIVTSCPCTCSYESGKGTTVNCERMSLTEVPDFSTIQGEQLYEITLAYNNIVNIRDGAFNNVHVKRINFGNNPVKNISNGAFIGVTDSLEALVLHSHNIPEFPSQQLRNLQKLTHLEIRGFNIQTLKDRTFNGFSGPLQYLAIDSCNTDTIATDAFMGLQSTLSELHIINNLIQDIPGPPMRQMANLHTLDLGHNRITELYRGDLTNLQALKSLNLAHNSINRIESESFEGVEDTLANLDINNNQLDSPGELVAIRPLTNLETINIGYNQLHVIPDNNIFETLSKLKSLILDGNLISTLSKVSFVGIENELLSMSLQHNRINHIATDTFIDFKKLKELLLGAQSLKDVINENTFNGLENSLERLSMDEALLDTTHLRSIQQLSQLKSLKLGKNNIAYLPDRTFENLNQLERLELCDNQISELNQETFFGLSQSLIHVLLCNNQIATVTKCVFHQFEKLAEINMNGNPLLCDCRLKWLHAFIKENYGPLVGVLPWTCAAPENLRGQYFAQLDPTQLQCGSDVILPICKNYTVIPTSTPSLPTKYPGEIRVRISFDEITERSFVVRWSPSITTGITGWRVRISVMNNDAFIDSDPLHLDTREYKVESLSAGTQYLTCIIILKEGDYIDANESNCANVTTAPASGASKIDGNRATIIAASVSGGVIFLVLIGVLIGCFIYKRKQPKLTNMNDYEYPTFPERDQMPQQGYNSKRFTKKKGKLKDQQDNLQEGACSIDGLDNPGMRPDSAGSMGNISMISGRYYKKPLPMVPPSLPPKEKHKLPKQDVAGYLNAAMLEDEASQKTPPLAQEENVYFEIDDVAAGTIVNGKAVQDSNKDNEVNEVLSKTVPIDNVVGTMV</sequence>
<dbReference type="AlphaFoldDB" id="A0A8S4PM28"/>
<accession>A0A8S4PM28</accession>
<evidence type="ECO:0000256" key="7">
    <source>
        <dbReference type="SAM" id="SignalP"/>
    </source>
</evidence>
<proteinExistence type="predicted"/>
<dbReference type="Pfam" id="PF13855">
    <property type="entry name" value="LRR_8"/>
    <property type="match status" value="3"/>
</dbReference>
<keyword evidence="6" id="KW-1133">Transmembrane helix</keyword>
<dbReference type="InterPro" id="IPR032675">
    <property type="entry name" value="LRR_dom_sf"/>
</dbReference>
<keyword evidence="4" id="KW-1015">Disulfide bond</keyword>
<dbReference type="PANTHER" id="PTHR24369">
    <property type="entry name" value="ANTIGEN BSP, PUTATIVE-RELATED"/>
    <property type="match status" value="1"/>
</dbReference>
<dbReference type="Gene3D" id="2.60.40.10">
    <property type="entry name" value="Immunoglobulins"/>
    <property type="match status" value="1"/>
</dbReference>
<evidence type="ECO:0000256" key="5">
    <source>
        <dbReference type="SAM" id="MobiDB-lite"/>
    </source>
</evidence>
<dbReference type="FunFam" id="3.80.10.10:FF:001360">
    <property type="entry name" value="Uncharacterized protein"/>
    <property type="match status" value="1"/>
</dbReference>
<dbReference type="PROSITE" id="PS51257">
    <property type="entry name" value="PROKAR_LIPOPROTEIN"/>
    <property type="match status" value="1"/>
</dbReference>
<gene>
    <name evidence="9" type="ORF">OFUS_LOCUS17614</name>
</gene>
<dbReference type="InterPro" id="IPR000483">
    <property type="entry name" value="Cys-rich_flank_reg_C"/>
</dbReference>
<evidence type="ECO:0000313" key="9">
    <source>
        <dbReference type="EMBL" id="CAH1792672.1"/>
    </source>
</evidence>
<name>A0A8S4PM28_OWEFU</name>
<organism evidence="9 10">
    <name type="scientific">Owenia fusiformis</name>
    <name type="common">Polychaete worm</name>
    <dbReference type="NCBI Taxonomy" id="6347"/>
    <lineage>
        <taxon>Eukaryota</taxon>
        <taxon>Metazoa</taxon>
        <taxon>Spiralia</taxon>
        <taxon>Lophotrochozoa</taxon>
        <taxon>Annelida</taxon>
        <taxon>Polychaeta</taxon>
        <taxon>Sedentaria</taxon>
        <taxon>Canalipalpata</taxon>
        <taxon>Sabellida</taxon>
        <taxon>Oweniida</taxon>
        <taxon>Oweniidae</taxon>
        <taxon>Owenia</taxon>
    </lineage>
</organism>
<reference evidence="9" key="1">
    <citation type="submission" date="2022-03" db="EMBL/GenBank/DDBJ databases">
        <authorList>
            <person name="Martin C."/>
        </authorList>
    </citation>
    <scope>NUCLEOTIDE SEQUENCE</scope>
</reference>
<dbReference type="SUPFAM" id="SSF49265">
    <property type="entry name" value="Fibronectin type III"/>
    <property type="match status" value="1"/>
</dbReference>
<evidence type="ECO:0000256" key="3">
    <source>
        <dbReference type="ARBA" id="ARBA00022737"/>
    </source>
</evidence>
<dbReference type="SMART" id="SM00365">
    <property type="entry name" value="LRR_SD22"/>
    <property type="match status" value="5"/>
</dbReference>
<dbReference type="InterPro" id="IPR026906">
    <property type="entry name" value="LRR_5"/>
</dbReference>
<feature type="transmembrane region" description="Helical" evidence="6">
    <location>
        <begin position="681"/>
        <end position="705"/>
    </location>
</feature>
<dbReference type="Gene3D" id="3.80.10.10">
    <property type="entry name" value="Ribonuclease Inhibitor"/>
    <property type="match status" value="2"/>
</dbReference>
<keyword evidence="6" id="KW-0812">Transmembrane</keyword>
<evidence type="ECO:0000256" key="1">
    <source>
        <dbReference type="ARBA" id="ARBA00022614"/>
    </source>
</evidence>
<dbReference type="SMART" id="SM00369">
    <property type="entry name" value="LRR_TYP"/>
    <property type="match status" value="9"/>
</dbReference>
<dbReference type="InterPro" id="IPR001611">
    <property type="entry name" value="Leu-rich_rpt"/>
</dbReference>
<feature type="domain" description="Fibronectin type-III" evidence="8">
    <location>
        <begin position="571"/>
        <end position="668"/>
    </location>
</feature>
<dbReference type="PROSITE" id="PS51450">
    <property type="entry name" value="LRR"/>
    <property type="match status" value="2"/>
</dbReference>
<dbReference type="InterPro" id="IPR013783">
    <property type="entry name" value="Ig-like_fold"/>
</dbReference>
<dbReference type="PANTHER" id="PTHR24369:SF210">
    <property type="entry name" value="CHAOPTIN-RELATED"/>
    <property type="match status" value="1"/>
</dbReference>
<dbReference type="PROSITE" id="PS50853">
    <property type="entry name" value="FN3"/>
    <property type="match status" value="1"/>
</dbReference>